<dbReference type="Proteomes" id="UP000004846">
    <property type="component" value="Unassembled WGS sequence"/>
</dbReference>
<reference evidence="2 3" key="1">
    <citation type="submission" date="2010-07" db="EMBL/GenBank/DDBJ databases">
        <authorList>
            <person name="Sid Ahmed O."/>
        </authorList>
    </citation>
    <scope>NUCLEOTIDE SEQUENCE [LARGE SCALE GENOMIC DNA]</scope>
    <source>
        <strain evidence="2 3">TX4248</strain>
    </source>
</reference>
<evidence type="ECO:0000313" key="3">
    <source>
        <dbReference type="Proteomes" id="UP000004846"/>
    </source>
</evidence>
<dbReference type="EMBL" id="AEBR01000103">
    <property type="protein sequence ID" value="EFM81549.1"/>
    <property type="molecule type" value="Genomic_DNA"/>
</dbReference>
<sequence>MPPTIKKLHKKPSNITGKLFVQTIRITVIEKRRAPNRLGAKKHHSPQLVSRAMKNQLFLS</sequence>
<evidence type="ECO:0000313" key="2">
    <source>
        <dbReference type="EMBL" id="EFM81549.1"/>
    </source>
</evidence>
<accession>A0A125W2D2</accession>
<proteinExistence type="predicted"/>
<feature type="region of interest" description="Disordered" evidence="1">
    <location>
        <begin position="35"/>
        <end position="60"/>
    </location>
</feature>
<dbReference type="AlphaFoldDB" id="A0A125W2D2"/>
<comment type="caution">
    <text evidence="2">The sequence shown here is derived from an EMBL/GenBank/DDBJ whole genome shotgun (WGS) entry which is preliminary data.</text>
</comment>
<name>A0A125W2D2_ENTFL</name>
<organism evidence="2 3">
    <name type="scientific">Enterococcus faecalis TX4248</name>
    <dbReference type="NCBI Taxonomy" id="749495"/>
    <lineage>
        <taxon>Bacteria</taxon>
        <taxon>Bacillati</taxon>
        <taxon>Bacillota</taxon>
        <taxon>Bacilli</taxon>
        <taxon>Lactobacillales</taxon>
        <taxon>Enterococcaceae</taxon>
        <taxon>Enterococcus</taxon>
    </lineage>
</organism>
<dbReference type="HOGENOM" id="CLU_2934225_0_0_9"/>
<evidence type="ECO:0000256" key="1">
    <source>
        <dbReference type="SAM" id="MobiDB-lite"/>
    </source>
</evidence>
<protein>
    <submittedName>
        <fullName evidence="2">Uncharacterized protein</fullName>
    </submittedName>
</protein>
<gene>
    <name evidence="2" type="ORF">HMPREF9498_02886</name>
</gene>